<evidence type="ECO:0000313" key="3">
    <source>
        <dbReference type="Proteomes" id="UP000281604"/>
    </source>
</evidence>
<reference evidence="2 3" key="1">
    <citation type="submission" date="2018-08" db="EMBL/GenBank/DDBJ databases">
        <title>Recombination of ecologically and evolutionarily significant loci maintains genetic cohesion in the Pseudomonas syringae species complex.</title>
        <authorList>
            <person name="Dillon M."/>
            <person name="Thakur S."/>
            <person name="Almeida R.N.D."/>
            <person name="Weir B.S."/>
            <person name="Guttman D.S."/>
        </authorList>
    </citation>
    <scope>NUCLEOTIDE SEQUENCE [LARGE SCALE GENOMIC DNA]</scope>
    <source>
        <strain evidence="2 3">ICMP 3706</strain>
    </source>
</reference>
<dbReference type="AlphaFoldDB" id="A0A3M3ZYH4"/>
<protein>
    <recommendedName>
        <fullName evidence="1">GmrSD restriction endonucleases N-terminal domain-containing protein</fullName>
    </recommendedName>
</protein>
<evidence type="ECO:0000259" key="1">
    <source>
        <dbReference type="Pfam" id="PF03235"/>
    </source>
</evidence>
<dbReference type="Pfam" id="PF03235">
    <property type="entry name" value="GmrSD_N"/>
    <property type="match status" value="1"/>
</dbReference>
<comment type="caution">
    <text evidence="2">The sequence shown here is derived from an EMBL/GenBank/DDBJ whole genome shotgun (WGS) entry which is preliminary data.</text>
</comment>
<dbReference type="CDD" id="cd16387">
    <property type="entry name" value="ParB_N_Srx"/>
    <property type="match status" value="1"/>
</dbReference>
<name>A0A3M3ZYH4_9PSED</name>
<dbReference type="SUPFAM" id="SSF110849">
    <property type="entry name" value="ParB/Sulfiredoxin"/>
    <property type="match status" value="1"/>
</dbReference>
<dbReference type="InterPro" id="IPR004919">
    <property type="entry name" value="GmrSD_N"/>
</dbReference>
<organism evidence="2 3">
    <name type="scientific">Pseudomonas syringae pv. persicae</name>
    <dbReference type="NCBI Taxonomy" id="237306"/>
    <lineage>
        <taxon>Bacteria</taxon>
        <taxon>Pseudomonadati</taxon>
        <taxon>Pseudomonadota</taxon>
        <taxon>Gammaproteobacteria</taxon>
        <taxon>Pseudomonadales</taxon>
        <taxon>Pseudomonadaceae</taxon>
        <taxon>Pseudomonas</taxon>
    </lineage>
</organism>
<feature type="domain" description="GmrSD restriction endonucleases N-terminal" evidence="1">
    <location>
        <begin position="31"/>
        <end position="174"/>
    </location>
</feature>
<proteinExistence type="predicted"/>
<dbReference type="InterPro" id="IPR036086">
    <property type="entry name" value="ParB/Sulfiredoxin_sf"/>
</dbReference>
<gene>
    <name evidence="2" type="ORF">ALQ30_200364</name>
</gene>
<dbReference type="RefSeq" id="WP_058409820.1">
    <property type="nucleotide sequence ID" value="NZ_RBQE01000503.1"/>
</dbReference>
<dbReference type="PANTHER" id="PTHR39639">
    <property type="entry name" value="CHROMOSOME 16, WHOLE GENOME SHOTGUN SEQUENCE"/>
    <property type="match status" value="1"/>
</dbReference>
<dbReference type="PANTHER" id="PTHR39639:SF1">
    <property type="entry name" value="DUF262 DOMAIN-CONTAINING PROTEIN"/>
    <property type="match status" value="1"/>
</dbReference>
<accession>A0A3M3ZYH4</accession>
<dbReference type="EMBL" id="RBQE01000503">
    <property type="protein sequence ID" value="RMO98864.1"/>
    <property type="molecule type" value="Genomic_DNA"/>
</dbReference>
<dbReference type="Proteomes" id="UP000281604">
    <property type="component" value="Unassembled WGS sequence"/>
</dbReference>
<evidence type="ECO:0000313" key="2">
    <source>
        <dbReference type="EMBL" id="RMO98864.1"/>
    </source>
</evidence>
<sequence>MNDVEDQIIELKKAVAYDSKDFTIELLVSKYLDKIDENENEVFVPDYQRDFVWDTSRQSRLIESIVLGLPIPPIFVAENKDGRLEIVDGSQRVRTLSAFLRSELTLESLEKVTKLNGMSYSDFDVSRKRKFNNMTITVIVLSENATEEVKNDLFERINKGSDILRNMETRKGIYRGAFTDFIYDKCATNQKFRTSIVLSRTVTNRQEHEELVLRFFALIDMRPKYNEFSRSVSKALDNYMDGKRESFTKEEELHKLFVFNRMIDFVTENFEFGFSKSAGKEVSRIFFEAVSVGCHLALEEVPDLKLPKKVDVRFFLSDREFNKSVTGQYRTHSSENLNKRISYVRDRILSLSVKA</sequence>